<accession>A0ACC2UZT4</accession>
<reference evidence="1" key="1">
    <citation type="submission" date="2023-04" db="EMBL/GenBank/DDBJ databases">
        <title>Draft Genome sequencing of Naganishia species isolated from polar environments using Oxford Nanopore Technology.</title>
        <authorList>
            <person name="Leo P."/>
            <person name="Venkateswaran K."/>
        </authorList>
    </citation>
    <scope>NUCLEOTIDE SEQUENCE</scope>
    <source>
        <strain evidence="1">MNA-CCFEE 5262</strain>
    </source>
</reference>
<protein>
    <submittedName>
        <fullName evidence="1">Uncharacterized protein</fullName>
    </submittedName>
</protein>
<proteinExistence type="predicted"/>
<keyword evidence="2" id="KW-1185">Reference proteome</keyword>
<gene>
    <name evidence="1" type="ORF">QFC20_007310</name>
</gene>
<evidence type="ECO:0000313" key="1">
    <source>
        <dbReference type="EMBL" id="KAJ9092603.1"/>
    </source>
</evidence>
<dbReference type="Proteomes" id="UP001230649">
    <property type="component" value="Unassembled WGS sequence"/>
</dbReference>
<evidence type="ECO:0000313" key="2">
    <source>
        <dbReference type="Proteomes" id="UP001230649"/>
    </source>
</evidence>
<comment type="caution">
    <text evidence="1">The sequence shown here is derived from an EMBL/GenBank/DDBJ whole genome shotgun (WGS) entry which is preliminary data.</text>
</comment>
<organism evidence="1 2">
    <name type="scientific">Naganishia adeliensis</name>
    <dbReference type="NCBI Taxonomy" id="92952"/>
    <lineage>
        <taxon>Eukaryota</taxon>
        <taxon>Fungi</taxon>
        <taxon>Dikarya</taxon>
        <taxon>Basidiomycota</taxon>
        <taxon>Agaricomycotina</taxon>
        <taxon>Tremellomycetes</taxon>
        <taxon>Filobasidiales</taxon>
        <taxon>Filobasidiaceae</taxon>
        <taxon>Naganishia</taxon>
    </lineage>
</organism>
<sequence length="516" mass="56552">MQGQKSSPVPNPFHYQQAPLYPEDFKARPQAGLTAPWHSHHEGNDVEFALHHAVAPKPIPVAARNQEQTPTNRPGSWQPPSQDAYLGRAWHVDSNKKGSLPYAQEVRAVPSESQFPPWQNTSVFYGNEPYRSQGPAHELDAHFNAFPYPPFGNYGPYHAFGLSDNALLYDNKIREAQMGVYRRFSAGSMDTLVGTSPADVFTSSRMAWTEAIPRPMQTSGTNSTCSPNQYHTTSPGSLKGFDAFQQHNLSGSDQMPIHSPSMASDRTVTASLDSGATPLALVAPLSDVESCLFSEAAPMHVKFEDPEEGLVDSPGSNVGDGEGRTPVHEGSEEKHFAQKRTHDEIATSPPLPPGVKAKRKKKDKSSESAGMPFQATGGSVAPLKRRPGRPLSTSAQARTLVRELATLHIRRPHDENSGSICSAASAFEPTLPPFPTVSAYVDGICDNNDAQPRNAKQVKQEDDPEKCTSEPDRTSGRANKFAAKKHRQMTKERMKNASRLRCVSDYHHARLTFDLL</sequence>
<name>A0ACC2UZT4_9TREE</name>
<dbReference type="EMBL" id="JASBWS010000169">
    <property type="protein sequence ID" value="KAJ9092603.1"/>
    <property type="molecule type" value="Genomic_DNA"/>
</dbReference>